<dbReference type="Pfam" id="PF07859">
    <property type="entry name" value="Abhydrolase_3"/>
    <property type="match status" value="1"/>
</dbReference>
<protein>
    <submittedName>
        <fullName evidence="3">Esterase</fullName>
    </submittedName>
</protein>
<dbReference type="AlphaFoldDB" id="A0A2K3YTM4"/>
<keyword evidence="4" id="KW-1185">Reference proteome</keyword>
<dbReference type="InterPro" id="IPR050300">
    <property type="entry name" value="GDXG_lipolytic_enzyme"/>
</dbReference>
<dbReference type="InterPro" id="IPR013094">
    <property type="entry name" value="AB_hydrolase_3"/>
</dbReference>
<evidence type="ECO:0000313" key="4">
    <source>
        <dbReference type="Proteomes" id="UP000242752"/>
    </source>
</evidence>
<proteinExistence type="predicted"/>
<dbReference type="InterPro" id="IPR029058">
    <property type="entry name" value="AB_hydrolase_fold"/>
</dbReference>
<dbReference type="Gene3D" id="3.40.50.1820">
    <property type="entry name" value="alpha/beta hydrolase"/>
    <property type="match status" value="1"/>
</dbReference>
<keyword evidence="1" id="KW-0378">Hydrolase</keyword>
<dbReference type="OrthoDB" id="9815425at2"/>
<dbReference type="SUPFAM" id="SSF53474">
    <property type="entry name" value="alpha/beta-Hydrolases"/>
    <property type="match status" value="1"/>
</dbReference>
<accession>A0A2K3YTM4</accession>
<sequence length="330" mass="37469">MTMNKKRQQQTIVLTISTLGLMKYRRNILGRSLRSTIVEKLILMGGAKKRFGPQTDAEFAQLMAEVQAKSDVAYPNPEKWVKMPVTEVYYDGMQTFIWNDQHSANQKVILYLHGGAYINQPTSYHFKSVAAMAKQLNAKVVLPIYPKAPRYQWTDTYPKVEMIYKELIEITEQSNITVMGDSAGGGLALGMAMYIRDHQLPQPKDIVVLSPWVDVHTNHPNIYKYEPVDPMLSSGVVDKIGERWAGNEQAMDHPYVSPIFGNFEGLGKISIFVGTREILYPDNEKLHELLISKGIQHNYTVAAKMNHVYPLYPIPEAKEAQQAIVDIIRE</sequence>
<dbReference type="PANTHER" id="PTHR48081:SF8">
    <property type="entry name" value="ALPHA_BETA HYDROLASE FOLD-3 DOMAIN-CONTAINING PROTEIN-RELATED"/>
    <property type="match status" value="1"/>
</dbReference>
<dbReference type="EMBL" id="PPRF01000018">
    <property type="protein sequence ID" value="PNZ28959.1"/>
    <property type="molecule type" value="Genomic_DNA"/>
</dbReference>
<name>A0A2K3YTM4_9STAP</name>
<reference evidence="3 4" key="1">
    <citation type="submission" date="2017-08" db="EMBL/GenBank/DDBJ databases">
        <title>Draft genome sequences of 64 type strains of genus Staph aureus.</title>
        <authorList>
            <person name="Cole K."/>
            <person name="Golubchik T."/>
            <person name="Russell J."/>
            <person name="Foster D."/>
            <person name="Llewelyn M."/>
            <person name="Wilson D."/>
            <person name="Crook D."/>
            <person name="Paul J."/>
        </authorList>
    </citation>
    <scope>NUCLEOTIDE SEQUENCE [LARGE SCALE GENOMIC DNA]</scope>
    <source>
        <strain evidence="3 4">DSM 21968</strain>
    </source>
</reference>
<comment type="caution">
    <text evidence="3">The sequence shown here is derived from an EMBL/GenBank/DDBJ whole genome shotgun (WGS) entry which is preliminary data.</text>
</comment>
<evidence type="ECO:0000259" key="2">
    <source>
        <dbReference type="Pfam" id="PF07859"/>
    </source>
</evidence>
<dbReference type="PANTHER" id="PTHR48081">
    <property type="entry name" value="AB HYDROLASE SUPERFAMILY PROTEIN C4A8.06C"/>
    <property type="match status" value="1"/>
</dbReference>
<feature type="domain" description="Alpha/beta hydrolase fold-3" evidence="2">
    <location>
        <begin position="109"/>
        <end position="309"/>
    </location>
</feature>
<gene>
    <name evidence="3" type="ORF">CD122_03510</name>
</gene>
<dbReference type="Proteomes" id="UP000242752">
    <property type="component" value="Unassembled WGS sequence"/>
</dbReference>
<evidence type="ECO:0000256" key="1">
    <source>
        <dbReference type="ARBA" id="ARBA00022801"/>
    </source>
</evidence>
<evidence type="ECO:0000313" key="3">
    <source>
        <dbReference type="EMBL" id="PNZ28959.1"/>
    </source>
</evidence>
<dbReference type="GO" id="GO:0016787">
    <property type="term" value="F:hydrolase activity"/>
    <property type="evidence" value="ECO:0007669"/>
    <property type="project" value="UniProtKB-KW"/>
</dbReference>
<organism evidence="3 4">
    <name type="scientific">Staphylococcus rostri</name>
    <dbReference type="NCBI Taxonomy" id="522262"/>
    <lineage>
        <taxon>Bacteria</taxon>
        <taxon>Bacillati</taxon>
        <taxon>Bacillota</taxon>
        <taxon>Bacilli</taxon>
        <taxon>Bacillales</taxon>
        <taxon>Staphylococcaceae</taxon>
        <taxon>Staphylococcus</taxon>
    </lineage>
</organism>